<dbReference type="RefSeq" id="XP_040748574.1">
    <property type="nucleotide sequence ID" value="XM_040900281.1"/>
</dbReference>
<dbReference type="GeneID" id="63817163"/>
<name>A0A2T5LLM5_9EURO</name>
<organism evidence="1 2">
    <name type="scientific">Aspergillus ochraceoroseus IBT 24754</name>
    <dbReference type="NCBI Taxonomy" id="1392256"/>
    <lineage>
        <taxon>Eukaryota</taxon>
        <taxon>Fungi</taxon>
        <taxon>Dikarya</taxon>
        <taxon>Ascomycota</taxon>
        <taxon>Pezizomycotina</taxon>
        <taxon>Eurotiomycetes</taxon>
        <taxon>Eurotiomycetidae</taxon>
        <taxon>Eurotiales</taxon>
        <taxon>Aspergillaceae</taxon>
        <taxon>Aspergillus</taxon>
        <taxon>Aspergillus subgen. Nidulantes</taxon>
    </lineage>
</organism>
<dbReference type="Proteomes" id="UP000244073">
    <property type="component" value="Unassembled WGS sequence"/>
</dbReference>
<evidence type="ECO:0000313" key="2">
    <source>
        <dbReference type="Proteomes" id="UP000244073"/>
    </source>
</evidence>
<reference evidence="1 2" key="1">
    <citation type="journal article" date="2018" name="Proc. Natl. Acad. Sci. U.S.A.">
        <title>Linking secondary metabolites to gene clusters through genome sequencing of six diverse Aspergillus species.</title>
        <authorList>
            <person name="Kaerboelling I."/>
            <person name="Vesth T.C."/>
            <person name="Frisvad J.C."/>
            <person name="Nybo J.L."/>
            <person name="Theobald S."/>
            <person name="Kuo A."/>
            <person name="Bowyer P."/>
            <person name="Matsuda Y."/>
            <person name="Mondo S."/>
            <person name="Lyhne E.K."/>
            <person name="Kogle M.E."/>
            <person name="Clum A."/>
            <person name="Lipzen A."/>
            <person name="Salamov A."/>
            <person name="Ngan C.Y."/>
            <person name="Daum C."/>
            <person name="Chiniquy J."/>
            <person name="Barry K."/>
            <person name="LaButti K."/>
            <person name="Haridas S."/>
            <person name="Simmons B.A."/>
            <person name="Magnuson J.K."/>
            <person name="Mortensen U.H."/>
            <person name="Larsen T.O."/>
            <person name="Grigoriev I.V."/>
            <person name="Baker S.E."/>
            <person name="Andersen M.R."/>
        </authorList>
    </citation>
    <scope>NUCLEOTIDE SEQUENCE [LARGE SCALE GENOMIC DNA]</scope>
    <source>
        <strain evidence="1 2">IBT 24754</strain>
    </source>
</reference>
<dbReference type="PANTHER" id="PTHR38115">
    <property type="entry name" value="LIPOCALIN-LIKE DOMAIN-CONTAINING PROTEIN"/>
    <property type="match status" value="1"/>
</dbReference>
<dbReference type="AlphaFoldDB" id="A0A2T5LLM5"/>
<evidence type="ECO:0000313" key="1">
    <source>
        <dbReference type="EMBL" id="PTU17182.1"/>
    </source>
</evidence>
<dbReference type="InterPro" id="IPR053037">
    <property type="entry name" value="Pericyclase_pydY-like"/>
</dbReference>
<dbReference type="OrthoDB" id="425354at2759"/>
<accession>A0A2T5LLM5</accession>
<protein>
    <submittedName>
        <fullName evidence="1">Uncharacterized protein</fullName>
    </submittedName>
</protein>
<dbReference type="VEuPathDB" id="FungiDB:P175DRAFT_0535988"/>
<sequence length="211" mass="23684">MASLTDLNAKGLSGNWLLDKKLSDDVGPILKLQGLGWLMRKAICAATMVVTFAEHRQEGTSDTYLTFDQTLKGIHTLSEKRVLDWTEQDHSDDVFGDVIIRSQLIGGEKGEDGKIYANATLETNLTRDPRAEADAKQHLRCGTLASAKEQDVVYLHDFIRSKSGAWTMEQIWAIELIEGKRFLARYAVVAKDSSVELRRCFYSWMEPGDSL</sequence>
<dbReference type="PANTHER" id="PTHR38115:SF1">
    <property type="entry name" value="LIPOCALIN-LIKE DOMAIN-CONTAINING PROTEIN"/>
    <property type="match status" value="1"/>
</dbReference>
<comment type="caution">
    <text evidence="1">The sequence shown here is derived from an EMBL/GenBank/DDBJ whole genome shotgun (WGS) entry which is preliminary data.</text>
</comment>
<proteinExistence type="predicted"/>
<gene>
    <name evidence="1" type="ORF">P175DRAFT_0535988</name>
</gene>
<dbReference type="EMBL" id="MSFN02000011">
    <property type="protein sequence ID" value="PTU17182.1"/>
    <property type="molecule type" value="Genomic_DNA"/>
</dbReference>